<name>A0ABX7EN50_9ACTN</name>
<accession>A0ABX7EN50</accession>
<proteinExistence type="predicted"/>
<evidence type="ECO:0000313" key="2">
    <source>
        <dbReference type="Proteomes" id="UP000596311"/>
    </source>
</evidence>
<evidence type="ECO:0000313" key="1">
    <source>
        <dbReference type="EMBL" id="QRF05236.1"/>
    </source>
</evidence>
<dbReference type="RefSeq" id="WP_129847491.1">
    <property type="nucleotide sequence ID" value="NZ_CP049945.1"/>
</dbReference>
<gene>
    <name evidence="1" type="ORF">G9U55_25775</name>
</gene>
<organism evidence="1 2">
    <name type="scientific">Streptomyces koyangensis</name>
    <dbReference type="NCBI Taxonomy" id="188770"/>
    <lineage>
        <taxon>Bacteria</taxon>
        <taxon>Bacillati</taxon>
        <taxon>Actinomycetota</taxon>
        <taxon>Actinomycetes</taxon>
        <taxon>Kitasatosporales</taxon>
        <taxon>Streptomycetaceae</taxon>
        <taxon>Streptomyces</taxon>
        <taxon>Streptomyces aurantiacus group</taxon>
    </lineage>
</organism>
<evidence type="ECO:0008006" key="3">
    <source>
        <dbReference type="Google" id="ProtNLM"/>
    </source>
</evidence>
<dbReference type="EMBL" id="CP049945">
    <property type="protein sequence ID" value="QRF05236.1"/>
    <property type="molecule type" value="Genomic_DNA"/>
</dbReference>
<protein>
    <recommendedName>
        <fullName evidence="3">R3H domain-containing protein</fullName>
    </recommendedName>
</protein>
<sequence>MEPVRRSAAARIEIDLPDAGQTVLTPLTGEEELRARAAFLDHLTGELGRAAEVRFPAYTPEERLRLHALAEPLSARLGTPVRAETREVTAVWFVRAS</sequence>
<reference evidence="1 2" key="1">
    <citation type="submission" date="2020-03" db="EMBL/GenBank/DDBJ databases">
        <title>Genome mining and metabolic profiling illuminate the polycyclic tetramate macrolactams from Streptomyces koyangensis SCSIO 5802.</title>
        <authorList>
            <person name="Ding W."/>
        </authorList>
    </citation>
    <scope>NUCLEOTIDE SEQUENCE [LARGE SCALE GENOMIC DNA]</scope>
    <source>
        <strain evidence="1 2">SCSIO 5802</strain>
    </source>
</reference>
<keyword evidence="2" id="KW-1185">Reference proteome</keyword>
<dbReference type="Proteomes" id="UP000596311">
    <property type="component" value="Chromosome"/>
</dbReference>